<evidence type="ECO:0000256" key="1">
    <source>
        <dbReference type="ARBA" id="ARBA00022603"/>
    </source>
</evidence>
<dbReference type="InterPro" id="IPR035094">
    <property type="entry name" value="EgtD"/>
</dbReference>
<proteinExistence type="predicted"/>
<dbReference type="AlphaFoldDB" id="A0A1G7TDI5"/>
<dbReference type="InterPro" id="IPR017804">
    <property type="entry name" value="MeTrfase_EgtD-like"/>
</dbReference>
<dbReference type="Proteomes" id="UP000199415">
    <property type="component" value="Unassembled WGS sequence"/>
</dbReference>
<dbReference type="PANTHER" id="PTHR43397:SF1">
    <property type="entry name" value="ERGOTHIONEINE BIOSYNTHESIS PROTEIN 1"/>
    <property type="match status" value="1"/>
</dbReference>
<dbReference type="GO" id="GO:0032259">
    <property type="term" value="P:methylation"/>
    <property type="evidence" value="ECO:0007669"/>
    <property type="project" value="UniProtKB-KW"/>
</dbReference>
<dbReference type="EMBL" id="FNCE01000009">
    <property type="protein sequence ID" value="SDG32650.1"/>
    <property type="molecule type" value="Genomic_DNA"/>
</dbReference>
<gene>
    <name evidence="4" type="ORF">SAMN05216241_1094</name>
</gene>
<dbReference type="InterPro" id="IPR029063">
    <property type="entry name" value="SAM-dependent_MTases_sf"/>
</dbReference>
<name>A0A1G7TDI5_9PROT</name>
<dbReference type="PIRSF" id="PIRSF018005">
    <property type="entry name" value="UCP018005"/>
    <property type="match status" value="1"/>
</dbReference>
<organism evidence="4 5">
    <name type="scientific">Limimonas halophila</name>
    <dbReference type="NCBI Taxonomy" id="1082479"/>
    <lineage>
        <taxon>Bacteria</taxon>
        <taxon>Pseudomonadati</taxon>
        <taxon>Pseudomonadota</taxon>
        <taxon>Alphaproteobacteria</taxon>
        <taxon>Rhodospirillales</taxon>
        <taxon>Rhodovibrionaceae</taxon>
        <taxon>Limimonas</taxon>
    </lineage>
</organism>
<dbReference type="SUPFAM" id="SSF53335">
    <property type="entry name" value="S-adenosyl-L-methionine-dependent methyltransferases"/>
    <property type="match status" value="1"/>
</dbReference>
<dbReference type="NCBIfam" id="TIGR03438">
    <property type="entry name" value="egtD_ergothio"/>
    <property type="match status" value="1"/>
</dbReference>
<dbReference type="OrthoDB" id="5289726at2"/>
<evidence type="ECO:0000256" key="2">
    <source>
        <dbReference type="ARBA" id="ARBA00022679"/>
    </source>
</evidence>
<sequence>MTPSSPDAATAPVDADAAIAAVEPLPPSRRVSGLIEDVRAGFAKRPRELSPKYFYDARGAELFERICALPEYYLTRSEAGLLDAHADALIDRVRPDHIVELGAGSARKTETLLAACERAGLDTAFWPLDVCASVLVEARERLQARFPGLRVRALAGDHTAGLDHLPPRTGRTLFVFLGSSLGNFEGESARTLLGDIAACMGGEDRLLLGVDPVKDRETLEAAYNDSEGVTAAFNANVLNVLNRELDGDIDVDAFRHRAVFNPAANRIEAYLDVVRRHTARLGALGETYTFVEGESLFTEISRKFTPTGLDGDLNPAGLAREVDFFADRNRYALHLVRRA</sequence>
<dbReference type="Gene3D" id="3.40.50.150">
    <property type="entry name" value="Vaccinia Virus protein VP39"/>
    <property type="match status" value="1"/>
</dbReference>
<dbReference type="RefSeq" id="WP_090020851.1">
    <property type="nucleotide sequence ID" value="NZ_FNCE01000009.1"/>
</dbReference>
<dbReference type="InterPro" id="IPR019257">
    <property type="entry name" value="MeTrfase_dom"/>
</dbReference>
<feature type="domain" description="Histidine-specific methyltransferase SAM-dependent" evidence="3">
    <location>
        <begin position="36"/>
        <end position="337"/>
    </location>
</feature>
<keyword evidence="2 4" id="KW-0808">Transferase</keyword>
<keyword evidence="1 4" id="KW-0489">Methyltransferase</keyword>
<dbReference type="STRING" id="1082479.SAMN05216241_1094"/>
<dbReference type="InterPro" id="IPR051128">
    <property type="entry name" value="EgtD_Methyltrsf_superfamily"/>
</dbReference>
<protein>
    <submittedName>
        <fullName evidence="4">L-histidine Nalpha-methyltransferase</fullName>
    </submittedName>
</protein>
<evidence type="ECO:0000313" key="5">
    <source>
        <dbReference type="Proteomes" id="UP000199415"/>
    </source>
</evidence>
<dbReference type="Pfam" id="PF10017">
    <property type="entry name" value="Methyltransf_33"/>
    <property type="match status" value="1"/>
</dbReference>
<evidence type="ECO:0000313" key="4">
    <source>
        <dbReference type="EMBL" id="SDG32650.1"/>
    </source>
</evidence>
<accession>A0A1G7TDI5</accession>
<evidence type="ECO:0000259" key="3">
    <source>
        <dbReference type="Pfam" id="PF10017"/>
    </source>
</evidence>
<dbReference type="GO" id="GO:0008168">
    <property type="term" value="F:methyltransferase activity"/>
    <property type="evidence" value="ECO:0007669"/>
    <property type="project" value="UniProtKB-KW"/>
</dbReference>
<reference evidence="4 5" key="1">
    <citation type="submission" date="2016-10" db="EMBL/GenBank/DDBJ databases">
        <authorList>
            <person name="de Groot N.N."/>
        </authorList>
    </citation>
    <scope>NUCLEOTIDE SEQUENCE [LARGE SCALE GENOMIC DNA]</scope>
    <source>
        <strain evidence="4 5">DSM 25584</strain>
    </source>
</reference>
<keyword evidence="5" id="KW-1185">Reference proteome</keyword>
<dbReference type="PANTHER" id="PTHR43397">
    <property type="entry name" value="ERGOTHIONEINE BIOSYNTHESIS PROTEIN 1"/>
    <property type="match status" value="1"/>
</dbReference>